<evidence type="ECO:0000313" key="1">
    <source>
        <dbReference type="EMBL" id="MQY25611.1"/>
    </source>
</evidence>
<sequence length="40" mass="4643">MDLELGDDHRQVRDVARDRVDTRVVPYAAARAQPHRQEIS</sequence>
<dbReference type="InterPro" id="IPR009100">
    <property type="entry name" value="AcylCoA_DH/oxidase_NM_dom_sf"/>
</dbReference>
<dbReference type="EMBL" id="WEGI01000002">
    <property type="protein sequence ID" value="MQY25611.1"/>
    <property type="molecule type" value="Genomic_DNA"/>
</dbReference>
<accession>A0A7K0DJ67</accession>
<name>A0A7K0DJ67_9NOCA</name>
<dbReference type="SUPFAM" id="SSF56645">
    <property type="entry name" value="Acyl-CoA dehydrogenase NM domain-like"/>
    <property type="match status" value="1"/>
</dbReference>
<keyword evidence="2" id="KW-1185">Reference proteome</keyword>
<dbReference type="RefSeq" id="WP_264766992.1">
    <property type="nucleotide sequence ID" value="NZ_WEGI01000002.1"/>
</dbReference>
<dbReference type="AlphaFoldDB" id="A0A7K0DJ67"/>
<evidence type="ECO:0000313" key="2">
    <source>
        <dbReference type="Proteomes" id="UP000431401"/>
    </source>
</evidence>
<reference evidence="1 2" key="1">
    <citation type="submission" date="2019-10" db="EMBL/GenBank/DDBJ databases">
        <title>Nocardia macrotermitis sp. nov. and Nocardia aurantia sp. nov., isolated from the gut of fungus growing-termite Macrotermes natalensis.</title>
        <authorList>
            <person name="Benndorf R."/>
            <person name="Schwitalla J."/>
            <person name="Martin K."/>
            <person name="De Beer W."/>
            <person name="Kaster A.-K."/>
            <person name="Vollmers J."/>
            <person name="Poulsen M."/>
            <person name="Beemelmanns C."/>
        </authorList>
    </citation>
    <scope>NUCLEOTIDE SEQUENCE [LARGE SCALE GENOMIC DNA]</scope>
    <source>
        <strain evidence="1 2">RB56</strain>
    </source>
</reference>
<dbReference type="GO" id="GO:0016627">
    <property type="term" value="F:oxidoreductase activity, acting on the CH-CH group of donors"/>
    <property type="evidence" value="ECO:0007669"/>
    <property type="project" value="InterPro"/>
</dbReference>
<dbReference type="Proteomes" id="UP000431401">
    <property type="component" value="Unassembled WGS sequence"/>
</dbReference>
<comment type="caution">
    <text evidence="1">The sequence shown here is derived from an EMBL/GenBank/DDBJ whole genome shotgun (WGS) entry which is preliminary data.</text>
</comment>
<organism evidence="1 2">
    <name type="scientific">Nocardia aurantia</name>
    <dbReference type="NCBI Taxonomy" id="2585199"/>
    <lineage>
        <taxon>Bacteria</taxon>
        <taxon>Bacillati</taxon>
        <taxon>Actinomycetota</taxon>
        <taxon>Actinomycetes</taxon>
        <taxon>Mycobacteriales</taxon>
        <taxon>Nocardiaceae</taxon>
        <taxon>Nocardia</taxon>
    </lineage>
</organism>
<proteinExistence type="predicted"/>
<gene>
    <name evidence="1" type="ORF">NRB56_11680</name>
</gene>
<protein>
    <submittedName>
        <fullName evidence="1">Uncharacterized protein</fullName>
    </submittedName>
</protein>